<comment type="caution">
    <text evidence="9">The sequence shown here is derived from an EMBL/GenBank/DDBJ whole genome shotgun (WGS) entry which is preliminary data.</text>
</comment>
<dbReference type="GO" id="GO:0004222">
    <property type="term" value="F:metalloendopeptidase activity"/>
    <property type="evidence" value="ECO:0007669"/>
    <property type="project" value="InterPro"/>
</dbReference>
<dbReference type="Proteomes" id="UP000179734">
    <property type="component" value="Unassembled WGS sequence"/>
</dbReference>
<keyword evidence="5 6" id="KW-0482">Metalloprotease</keyword>
<evidence type="ECO:0000256" key="5">
    <source>
        <dbReference type="ARBA" id="ARBA00023049"/>
    </source>
</evidence>
<feature type="transmembrane region" description="Helical" evidence="7">
    <location>
        <begin position="35"/>
        <end position="62"/>
    </location>
</feature>
<keyword evidence="7" id="KW-1133">Transmembrane helix</keyword>
<evidence type="ECO:0000256" key="2">
    <source>
        <dbReference type="ARBA" id="ARBA00022723"/>
    </source>
</evidence>
<evidence type="ECO:0000256" key="7">
    <source>
        <dbReference type="SAM" id="Phobius"/>
    </source>
</evidence>
<dbReference type="PANTHER" id="PTHR34978:SF3">
    <property type="entry name" value="SLR0241 PROTEIN"/>
    <property type="match status" value="1"/>
</dbReference>
<dbReference type="Pfam" id="PF01435">
    <property type="entry name" value="Peptidase_M48"/>
    <property type="match status" value="1"/>
</dbReference>
<dbReference type="EMBL" id="MLQM01000055">
    <property type="protein sequence ID" value="OHV03971.1"/>
    <property type="molecule type" value="Genomic_DNA"/>
</dbReference>
<keyword evidence="7" id="KW-0812">Transmembrane</keyword>
<keyword evidence="1 6" id="KW-0645">Protease</keyword>
<evidence type="ECO:0000256" key="1">
    <source>
        <dbReference type="ARBA" id="ARBA00022670"/>
    </source>
</evidence>
<comment type="cofactor">
    <cofactor evidence="6">
        <name>Zn(2+)</name>
        <dbReference type="ChEBI" id="CHEBI:29105"/>
    </cofactor>
    <text evidence="6">Binds 1 zinc ion per subunit.</text>
</comment>
<evidence type="ECO:0000256" key="4">
    <source>
        <dbReference type="ARBA" id="ARBA00022833"/>
    </source>
</evidence>
<evidence type="ECO:0000259" key="8">
    <source>
        <dbReference type="Pfam" id="PF01435"/>
    </source>
</evidence>
<keyword evidence="10" id="KW-1185">Reference proteome</keyword>
<protein>
    <submittedName>
        <fullName evidence="9">Zn-dependent protease with chaperone function</fullName>
    </submittedName>
</protein>
<evidence type="ECO:0000313" key="9">
    <source>
        <dbReference type="EMBL" id="OHV03971.1"/>
    </source>
</evidence>
<feature type="transmembrane region" description="Helical" evidence="7">
    <location>
        <begin position="82"/>
        <end position="111"/>
    </location>
</feature>
<dbReference type="Gene3D" id="3.30.2010.10">
    <property type="entry name" value="Metalloproteases ('zincins'), catalytic domain"/>
    <property type="match status" value="1"/>
</dbReference>
<proteinExistence type="inferred from homology"/>
<dbReference type="AlphaFoldDB" id="A0A1S1NJD1"/>
<keyword evidence="2" id="KW-0479">Metal-binding</keyword>
<evidence type="ECO:0000256" key="6">
    <source>
        <dbReference type="RuleBase" id="RU003983"/>
    </source>
</evidence>
<dbReference type="CDD" id="cd07326">
    <property type="entry name" value="M56_BlaR1_MecR1_like"/>
    <property type="match status" value="1"/>
</dbReference>
<name>A0A1S1NJD1_9MYCO</name>
<dbReference type="GO" id="GO:0006508">
    <property type="term" value="P:proteolysis"/>
    <property type="evidence" value="ECO:0007669"/>
    <property type="project" value="UniProtKB-KW"/>
</dbReference>
<feature type="transmembrane region" description="Helical" evidence="7">
    <location>
        <begin position="6"/>
        <end position="23"/>
    </location>
</feature>
<dbReference type="GO" id="GO:0046872">
    <property type="term" value="F:metal ion binding"/>
    <property type="evidence" value="ECO:0007669"/>
    <property type="project" value="UniProtKB-KW"/>
</dbReference>
<dbReference type="RefSeq" id="WP_071026108.1">
    <property type="nucleotide sequence ID" value="NZ_MLQM01000055.1"/>
</dbReference>
<dbReference type="InterPro" id="IPR052173">
    <property type="entry name" value="Beta-lactam_resp_regulator"/>
</dbReference>
<keyword evidence="4 6" id="KW-0862">Zinc</keyword>
<dbReference type="InterPro" id="IPR001915">
    <property type="entry name" value="Peptidase_M48"/>
</dbReference>
<gene>
    <name evidence="9" type="ORF">BKN37_12215</name>
</gene>
<keyword evidence="7" id="KW-0472">Membrane</keyword>
<comment type="similarity">
    <text evidence="6">Belongs to the peptidase M48 family.</text>
</comment>
<organism evidence="9 10">
    <name type="scientific">Mycobacterium talmoniae</name>
    <dbReference type="NCBI Taxonomy" id="1858794"/>
    <lineage>
        <taxon>Bacteria</taxon>
        <taxon>Bacillati</taxon>
        <taxon>Actinomycetota</taxon>
        <taxon>Actinomycetes</taxon>
        <taxon>Mycobacteriales</taxon>
        <taxon>Mycobacteriaceae</taxon>
        <taxon>Mycobacterium</taxon>
    </lineage>
</organism>
<feature type="domain" description="Peptidase M48" evidence="8">
    <location>
        <begin position="136"/>
        <end position="199"/>
    </location>
</feature>
<sequence>MSALAFIILAVLLVGPVPMLLARSTWPLRAPRAAVVLWQAVAVAAVLSAFSAGIAIASRLFMPGPDGRPTATILGDIGRMGWPLWALYMGVFALTLLVGARLGIAVLRVAIATRRRRARHRMLVDLLGVSHDAVPAHTSDVRVLEVAQPLAYCLPGVRSRVVLSEGTLTSLSNTEVGAILTHERAHLRARHDLVLEAFTAVHAAFPRFVRSASALDAVQLLVELLADDAAVRVAGPTPLARALVTCAAGRTPAGALAVGGPSTVLRVRRLSGRGNSRAVSAAAYSAAAAVLVVPTAALAVPWLIELHRLVSG</sequence>
<feature type="transmembrane region" description="Helical" evidence="7">
    <location>
        <begin position="278"/>
        <end position="304"/>
    </location>
</feature>
<keyword evidence="3 6" id="KW-0378">Hydrolase</keyword>
<dbReference type="PANTHER" id="PTHR34978">
    <property type="entry name" value="POSSIBLE SENSOR-TRANSDUCER PROTEIN BLAR"/>
    <property type="match status" value="1"/>
</dbReference>
<reference evidence="9 10" key="1">
    <citation type="submission" date="2016-10" db="EMBL/GenBank/DDBJ databases">
        <title>Genome sequence of Mycobacterium talmonii.</title>
        <authorList>
            <person name="Greninger A.L."/>
            <person name="Elliott B."/>
            <person name="Vasireddy S."/>
            <person name="Vasireddy R."/>
        </authorList>
    </citation>
    <scope>NUCLEOTIDE SEQUENCE [LARGE SCALE GENOMIC DNA]</scope>
    <source>
        <strain evidence="10">NE-TNMC-100812</strain>
    </source>
</reference>
<evidence type="ECO:0000313" key="10">
    <source>
        <dbReference type="Proteomes" id="UP000179734"/>
    </source>
</evidence>
<evidence type="ECO:0000256" key="3">
    <source>
        <dbReference type="ARBA" id="ARBA00022801"/>
    </source>
</evidence>
<accession>A0A1S1NJD1</accession>